<evidence type="ECO:0000256" key="1">
    <source>
        <dbReference type="ARBA" id="ARBA00022679"/>
    </source>
</evidence>
<dbReference type="InterPro" id="IPR029044">
    <property type="entry name" value="Nucleotide-diphossugar_trans"/>
</dbReference>
<gene>
    <name evidence="4" type="ORF">REIFOR_01439</name>
</gene>
<accession>A0A2K8KP84</accession>
<keyword evidence="5" id="KW-1185">Reference proteome</keyword>
<dbReference type="EMBL" id="CP011797">
    <property type="protein sequence ID" value="ATX76585.1"/>
    <property type="molecule type" value="Genomic_DNA"/>
</dbReference>
<dbReference type="GO" id="GO:0016740">
    <property type="term" value="F:transferase activity"/>
    <property type="evidence" value="ECO:0007669"/>
    <property type="project" value="UniProtKB-KW"/>
</dbReference>
<feature type="domain" description="Galactosyltransferase C-terminal" evidence="3">
    <location>
        <begin position="207"/>
        <end position="262"/>
    </location>
</feature>
<dbReference type="InterPro" id="IPR027791">
    <property type="entry name" value="Galactosyl_T_C"/>
</dbReference>
<reference evidence="4 5" key="1">
    <citation type="journal article" date="2017" name="Environ. Microbiol.">
        <title>Genomic and physiological analyses of 'Reinekea forsetii' reveal a versatile opportunistic lifestyle during spring algae blooms.</title>
        <authorList>
            <person name="Avci B."/>
            <person name="Hahnke R.L."/>
            <person name="Chafee M."/>
            <person name="Fischer T."/>
            <person name="Gruber-Vodicka H."/>
            <person name="Tegetmeyer H.E."/>
            <person name="Harder J."/>
            <person name="Fuchs B.M."/>
            <person name="Amann R.I."/>
            <person name="Teeling H."/>
        </authorList>
    </citation>
    <scope>NUCLEOTIDE SEQUENCE [LARGE SCALE GENOMIC DNA]</scope>
    <source>
        <strain evidence="4 5">Hel1_31_D35</strain>
    </source>
</reference>
<sequence length="297" mass="33872">MTVAADSSVHYNDGTVKKLETFVVHKPNKIGVVITTYNNPAWLEKCFWGWAAQTNQDFTLLIADDGSTEATRELIEGYQRDSGLSIEHFWHEDQGFRKCEILNKVIAETDCDYLIFTDGDCVPMANLVQVHYDHAEANGFLSAGYFKLNMAVSNLVSQADISAGRLFEPDWLIAQGQPKSFKMAKLRTNPAYQRLMNWLTPTKATWNGANSSTWTDDLKAVNGFNEQMQYGGLDRELGERLWNKGLTSKQIRYSTIFMHLDHKRGYEQPDIWRKNNAIRQETVRSKSTWTQDGIVKA</sequence>
<dbReference type="InterPro" id="IPR050834">
    <property type="entry name" value="Glycosyltransf_2"/>
</dbReference>
<dbReference type="Proteomes" id="UP000229757">
    <property type="component" value="Chromosome"/>
</dbReference>
<organism evidence="4 5">
    <name type="scientific">Reinekea forsetii</name>
    <dbReference type="NCBI Taxonomy" id="1336806"/>
    <lineage>
        <taxon>Bacteria</taxon>
        <taxon>Pseudomonadati</taxon>
        <taxon>Pseudomonadota</taxon>
        <taxon>Gammaproteobacteria</taxon>
        <taxon>Oceanospirillales</taxon>
        <taxon>Saccharospirillaceae</taxon>
        <taxon>Reinekea</taxon>
    </lineage>
</organism>
<dbReference type="CDD" id="cd06420">
    <property type="entry name" value="GT2_Chondriotin_Pol_N"/>
    <property type="match status" value="1"/>
</dbReference>
<feature type="domain" description="Glycosyltransferase 2-like" evidence="2">
    <location>
        <begin position="32"/>
        <end position="140"/>
    </location>
</feature>
<dbReference type="Gene3D" id="3.90.550.10">
    <property type="entry name" value="Spore Coat Polysaccharide Biosynthesis Protein SpsA, Chain A"/>
    <property type="match status" value="1"/>
</dbReference>
<dbReference type="AlphaFoldDB" id="A0A2K8KP84"/>
<keyword evidence="1 4" id="KW-0808">Transferase</keyword>
<evidence type="ECO:0000313" key="4">
    <source>
        <dbReference type="EMBL" id="ATX76585.1"/>
    </source>
</evidence>
<dbReference type="PANTHER" id="PTHR43685">
    <property type="entry name" value="GLYCOSYLTRANSFERASE"/>
    <property type="match status" value="1"/>
</dbReference>
<dbReference type="RefSeq" id="WP_227003791.1">
    <property type="nucleotide sequence ID" value="NZ_CP011797.1"/>
</dbReference>
<dbReference type="PANTHER" id="PTHR43685:SF3">
    <property type="entry name" value="SLR2126 PROTEIN"/>
    <property type="match status" value="1"/>
</dbReference>
<dbReference type="Pfam" id="PF02709">
    <property type="entry name" value="Glyco_transf_7C"/>
    <property type="match status" value="1"/>
</dbReference>
<evidence type="ECO:0000259" key="2">
    <source>
        <dbReference type="Pfam" id="PF00535"/>
    </source>
</evidence>
<dbReference type="KEGG" id="rfo:REIFOR_01439"/>
<name>A0A2K8KP84_9GAMM</name>
<evidence type="ECO:0000313" key="5">
    <source>
        <dbReference type="Proteomes" id="UP000229757"/>
    </source>
</evidence>
<evidence type="ECO:0000259" key="3">
    <source>
        <dbReference type="Pfam" id="PF02709"/>
    </source>
</evidence>
<proteinExistence type="predicted"/>
<dbReference type="SUPFAM" id="SSF53448">
    <property type="entry name" value="Nucleotide-diphospho-sugar transferases"/>
    <property type="match status" value="1"/>
</dbReference>
<dbReference type="Pfam" id="PF00535">
    <property type="entry name" value="Glycos_transf_2"/>
    <property type="match status" value="1"/>
</dbReference>
<dbReference type="InterPro" id="IPR001173">
    <property type="entry name" value="Glyco_trans_2-like"/>
</dbReference>
<protein>
    <submittedName>
        <fullName evidence="4">Glycosyltransferase, GT2 family</fullName>
    </submittedName>
</protein>